<keyword evidence="2" id="KW-1185">Reference proteome</keyword>
<name>A0AAU9TVY6_EUPED</name>
<dbReference type="Proteomes" id="UP001153954">
    <property type="component" value="Unassembled WGS sequence"/>
</dbReference>
<proteinExistence type="predicted"/>
<comment type="caution">
    <text evidence="1">The sequence shown here is derived from an EMBL/GenBank/DDBJ whole genome shotgun (WGS) entry which is preliminary data.</text>
</comment>
<accession>A0AAU9TVY6</accession>
<gene>
    <name evidence="1" type="ORF">EEDITHA_LOCUS6872</name>
</gene>
<dbReference type="EMBL" id="CAKOGL010000010">
    <property type="protein sequence ID" value="CAH2090968.1"/>
    <property type="molecule type" value="Genomic_DNA"/>
</dbReference>
<sequence>MTDQIVLGILQIIQNCIGIKYIDVQTTEADESLDKSLEVSSIKPEDRRRFWLVNSNVKLRSQPKDVEVTEEEKDERLKSKISSLVDQTLYDTERKISSVRNLKEKHRDEAPYRVGFLLSMIKKSKEVLSELFNVAIKHKDDWKALEQLKIFELIVHTNVDTTNLVRQLVEIHVEHLNSTSNQSNSRRVVLIRK</sequence>
<protein>
    <submittedName>
        <fullName evidence="1">Uncharacterized protein</fullName>
    </submittedName>
</protein>
<dbReference type="AlphaFoldDB" id="A0AAU9TVY6"/>
<organism evidence="1 2">
    <name type="scientific">Euphydryas editha</name>
    <name type="common">Edith's checkerspot</name>
    <dbReference type="NCBI Taxonomy" id="104508"/>
    <lineage>
        <taxon>Eukaryota</taxon>
        <taxon>Metazoa</taxon>
        <taxon>Ecdysozoa</taxon>
        <taxon>Arthropoda</taxon>
        <taxon>Hexapoda</taxon>
        <taxon>Insecta</taxon>
        <taxon>Pterygota</taxon>
        <taxon>Neoptera</taxon>
        <taxon>Endopterygota</taxon>
        <taxon>Lepidoptera</taxon>
        <taxon>Glossata</taxon>
        <taxon>Ditrysia</taxon>
        <taxon>Papilionoidea</taxon>
        <taxon>Nymphalidae</taxon>
        <taxon>Nymphalinae</taxon>
        <taxon>Euphydryas</taxon>
    </lineage>
</organism>
<evidence type="ECO:0000313" key="1">
    <source>
        <dbReference type="EMBL" id="CAH2090968.1"/>
    </source>
</evidence>
<evidence type="ECO:0000313" key="2">
    <source>
        <dbReference type="Proteomes" id="UP001153954"/>
    </source>
</evidence>
<reference evidence="1" key="1">
    <citation type="submission" date="2022-03" db="EMBL/GenBank/DDBJ databases">
        <authorList>
            <person name="Tunstrom K."/>
        </authorList>
    </citation>
    <scope>NUCLEOTIDE SEQUENCE</scope>
</reference>